<dbReference type="OrthoDB" id="5526158at2"/>
<name>A0A5B8YLI2_9FLAO</name>
<protein>
    <recommendedName>
        <fullName evidence="4">Lipoprotein</fullName>
    </recommendedName>
</protein>
<accession>A0A5B8YLI2</accession>
<sequence length="125" mass="13541">MKILLSFFLFVGVFASCEQLANEAEVTSVQLEQELDQIKNFIAKTNCSGSTDCRFIAFGSKACGGPQGYLLYSSGIDEEALKKMVAQYTAAEDKYNKANGIISDCSLPTPPSKMGCEDGKCIQTE</sequence>
<dbReference type="AlphaFoldDB" id="A0A5B8YLI2"/>
<feature type="signal peptide" evidence="1">
    <location>
        <begin position="1"/>
        <end position="21"/>
    </location>
</feature>
<proteinExistence type="predicted"/>
<reference evidence="2 3" key="1">
    <citation type="submission" date="2019-08" db="EMBL/GenBank/DDBJ databases">
        <title>Antarcticibacterium arcticum sp. nov., a bacterium isolated from marine sediment of the Canadian Beaufort Sea.</title>
        <authorList>
            <person name="Lee Y.M."/>
            <person name="Baek K."/>
            <person name="Lee D.-H."/>
            <person name="Shin S.C."/>
            <person name="Jin Y.K."/>
            <person name="Park Y."/>
        </authorList>
    </citation>
    <scope>NUCLEOTIDE SEQUENCE [LARGE SCALE GENOMIC DNA]</scope>
    <source>
        <strain evidence="2 3">PAMC 28998</strain>
    </source>
</reference>
<dbReference type="KEGG" id="anp:FK178_12985"/>
<dbReference type="PROSITE" id="PS51257">
    <property type="entry name" value="PROKAR_LIPOPROTEIN"/>
    <property type="match status" value="1"/>
</dbReference>
<evidence type="ECO:0000313" key="2">
    <source>
        <dbReference type="EMBL" id="QED38575.1"/>
    </source>
</evidence>
<keyword evidence="1" id="KW-0732">Signal</keyword>
<dbReference type="Proteomes" id="UP000321954">
    <property type="component" value="Chromosome"/>
</dbReference>
<feature type="chain" id="PRO_5022833080" description="Lipoprotein" evidence="1">
    <location>
        <begin position="22"/>
        <end position="125"/>
    </location>
</feature>
<gene>
    <name evidence="2" type="ORF">FK178_12985</name>
</gene>
<organism evidence="2 3">
    <name type="scientific">Antarcticibacterium arcticum</name>
    <dbReference type="NCBI Taxonomy" id="2585771"/>
    <lineage>
        <taxon>Bacteria</taxon>
        <taxon>Pseudomonadati</taxon>
        <taxon>Bacteroidota</taxon>
        <taxon>Flavobacteriia</taxon>
        <taxon>Flavobacteriales</taxon>
        <taxon>Flavobacteriaceae</taxon>
        <taxon>Antarcticibacterium</taxon>
    </lineage>
</organism>
<evidence type="ECO:0008006" key="4">
    <source>
        <dbReference type="Google" id="ProtNLM"/>
    </source>
</evidence>
<dbReference type="RefSeq" id="WP_146835988.1">
    <property type="nucleotide sequence ID" value="NZ_CP042476.1"/>
</dbReference>
<keyword evidence="3" id="KW-1185">Reference proteome</keyword>
<evidence type="ECO:0000313" key="3">
    <source>
        <dbReference type="Proteomes" id="UP000321954"/>
    </source>
</evidence>
<evidence type="ECO:0000256" key="1">
    <source>
        <dbReference type="SAM" id="SignalP"/>
    </source>
</evidence>
<dbReference type="EMBL" id="CP042476">
    <property type="protein sequence ID" value="QED38575.1"/>
    <property type="molecule type" value="Genomic_DNA"/>
</dbReference>